<dbReference type="OrthoDB" id="8969015at2"/>
<accession>A0A160FTQ2</accession>
<proteinExistence type="predicted"/>
<dbReference type="Proteomes" id="UP000076852">
    <property type="component" value="Chromosome 2"/>
</dbReference>
<organism evidence="2 3">
    <name type="scientific">Paraburkholderia phytofirmans OLGA172</name>
    <dbReference type="NCBI Taxonomy" id="1417228"/>
    <lineage>
        <taxon>Bacteria</taxon>
        <taxon>Pseudomonadati</taxon>
        <taxon>Pseudomonadota</taxon>
        <taxon>Betaproteobacteria</taxon>
        <taxon>Burkholderiales</taxon>
        <taxon>Burkholderiaceae</taxon>
        <taxon>Paraburkholderia</taxon>
    </lineage>
</organism>
<gene>
    <name evidence="2" type="ORF">AYM40_29245</name>
</gene>
<evidence type="ECO:0000256" key="1">
    <source>
        <dbReference type="SAM" id="MobiDB-lite"/>
    </source>
</evidence>
<feature type="region of interest" description="Disordered" evidence="1">
    <location>
        <begin position="1"/>
        <end position="26"/>
    </location>
</feature>
<reference evidence="2 3" key="1">
    <citation type="journal article" date="2016" name="Gene">
        <title>PacBio SMRT assembly of a complex multi-replicon genome reveals chlorocatechol degradative operon in a region of genome plasticity.</title>
        <authorList>
            <person name="Ricker N."/>
            <person name="Shen S.Y."/>
            <person name="Goordial J."/>
            <person name="Jin S."/>
            <person name="Fulthorpe R.R."/>
        </authorList>
    </citation>
    <scope>NUCLEOTIDE SEQUENCE [LARGE SCALE GENOMIC DNA]</scope>
    <source>
        <strain evidence="2 3">OLGA172</strain>
    </source>
</reference>
<keyword evidence="3" id="KW-1185">Reference proteome</keyword>
<dbReference type="AlphaFoldDB" id="A0A160FTQ2"/>
<dbReference type="EMBL" id="CP014579">
    <property type="protein sequence ID" value="ANB76334.1"/>
    <property type="molecule type" value="Genomic_DNA"/>
</dbReference>
<dbReference type="KEGG" id="buz:AYM40_29245"/>
<name>A0A160FTQ2_9BURK</name>
<dbReference type="RefSeq" id="WP_063499568.1">
    <property type="nucleotide sequence ID" value="NZ_CP014579.1"/>
</dbReference>
<sequence>MAQTTAQRQAAWRARRATAGKDGNGERRLDMWVSTEADLALARLARRSAVTKRLILEQLIARADGAIVRRLDPDSEQWDLYFKAPR</sequence>
<protein>
    <submittedName>
        <fullName evidence="2">Uncharacterized protein</fullName>
    </submittedName>
</protein>
<feature type="compositionally biased region" description="Low complexity" evidence="1">
    <location>
        <begin position="1"/>
        <end position="12"/>
    </location>
</feature>
<evidence type="ECO:0000313" key="2">
    <source>
        <dbReference type="EMBL" id="ANB76334.1"/>
    </source>
</evidence>
<evidence type="ECO:0000313" key="3">
    <source>
        <dbReference type="Proteomes" id="UP000076852"/>
    </source>
</evidence>